<dbReference type="InterPro" id="IPR023042">
    <property type="entry name" value="Peptidase_M17_leu_NH2_pept"/>
</dbReference>
<reference evidence="10 11" key="1">
    <citation type="submission" date="2019-06" db="EMBL/GenBank/DDBJ databases">
        <title>Sequencing the genomes of 1000 actinobacteria strains.</title>
        <authorList>
            <person name="Klenk H.-P."/>
        </authorList>
    </citation>
    <scope>NUCLEOTIDE SEQUENCE [LARGE SCALE GENOMIC DNA]</scope>
    <source>
        <strain evidence="10 11">DSM 19560</strain>
    </source>
</reference>
<dbReference type="PANTHER" id="PTHR11963">
    <property type="entry name" value="LEUCINE AMINOPEPTIDASE-RELATED"/>
    <property type="match status" value="1"/>
</dbReference>
<dbReference type="EC" id="3.4.11.1" evidence="8"/>
<dbReference type="InterPro" id="IPR043472">
    <property type="entry name" value="Macro_dom-like"/>
</dbReference>
<feature type="active site" evidence="8">
    <location>
        <position position="348"/>
    </location>
</feature>
<evidence type="ECO:0000256" key="2">
    <source>
        <dbReference type="ARBA" id="ARBA00000967"/>
    </source>
</evidence>
<dbReference type="NCBIfam" id="NF002073">
    <property type="entry name" value="PRK00913.1-2"/>
    <property type="match status" value="1"/>
</dbReference>
<evidence type="ECO:0000256" key="6">
    <source>
        <dbReference type="ARBA" id="ARBA00022801"/>
    </source>
</evidence>
<dbReference type="Gene3D" id="3.40.630.10">
    <property type="entry name" value="Zn peptidases"/>
    <property type="match status" value="1"/>
</dbReference>
<feature type="active site" evidence="8">
    <location>
        <position position="274"/>
    </location>
</feature>
<keyword evidence="8" id="KW-0963">Cytoplasm</keyword>
<dbReference type="SUPFAM" id="SSF52949">
    <property type="entry name" value="Macro domain-like"/>
    <property type="match status" value="1"/>
</dbReference>
<organism evidence="10 11">
    <name type="scientific">Rudaeicoccus suwonensis</name>
    <dbReference type="NCBI Taxonomy" id="657409"/>
    <lineage>
        <taxon>Bacteria</taxon>
        <taxon>Bacillati</taxon>
        <taxon>Actinomycetota</taxon>
        <taxon>Actinomycetes</taxon>
        <taxon>Micrococcales</taxon>
        <taxon>Dermacoccaceae</taxon>
        <taxon>Rudaeicoccus</taxon>
    </lineage>
</organism>
<proteinExistence type="inferred from homology"/>
<comment type="function">
    <text evidence="7 8">Presumably involved in the processing and regular turnover of intracellular proteins. Catalyzes the removal of unsubstituted N-terminal amino acids from various peptides.</text>
</comment>
<dbReference type="Gene3D" id="3.40.220.10">
    <property type="entry name" value="Leucine Aminopeptidase, subunit E, domain 1"/>
    <property type="match status" value="1"/>
</dbReference>
<accession>A0A561EBR7</accession>
<evidence type="ECO:0000256" key="3">
    <source>
        <dbReference type="ARBA" id="ARBA00009528"/>
    </source>
</evidence>
<comment type="similarity">
    <text evidence="3 8">Belongs to the peptidase M17 family.</text>
</comment>
<feature type="binding site" evidence="8">
    <location>
        <position position="262"/>
    </location>
    <ligand>
        <name>Mn(2+)</name>
        <dbReference type="ChEBI" id="CHEBI:29035"/>
        <label>2</label>
    </ligand>
</feature>
<dbReference type="Proteomes" id="UP000318297">
    <property type="component" value="Unassembled WGS sequence"/>
</dbReference>
<dbReference type="InterPro" id="IPR011356">
    <property type="entry name" value="Leucine_aapep/pepB"/>
</dbReference>
<dbReference type="PROSITE" id="PS00631">
    <property type="entry name" value="CYTOSOL_AP"/>
    <property type="match status" value="1"/>
</dbReference>
<feature type="binding site" evidence="8">
    <location>
        <position position="346"/>
    </location>
    <ligand>
        <name>Mn(2+)</name>
        <dbReference type="ChEBI" id="CHEBI:29035"/>
        <label>1</label>
    </ligand>
</feature>
<evidence type="ECO:0000256" key="1">
    <source>
        <dbReference type="ARBA" id="ARBA00000135"/>
    </source>
</evidence>
<keyword evidence="4 8" id="KW-0031">Aminopeptidase</keyword>
<dbReference type="EC" id="3.4.11.10" evidence="8"/>
<evidence type="ECO:0000256" key="7">
    <source>
        <dbReference type="ARBA" id="ARBA00049972"/>
    </source>
</evidence>
<dbReference type="GO" id="GO:0005737">
    <property type="term" value="C:cytoplasm"/>
    <property type="evidence" value="ECO:0007669"/>
    <property type="project" value="UniProtKB-SubCell"/>
</dbReference>
<comment type="catalytic activity">
    <reaction evidence="2 8">
        <text>Release of an N-terminal amino acid, preferentially leucine, but not glutamic or aspartic acids.</text>
        <dbReference type="EC" id="3.4.11.10"/>
    </reaction>
</comment>
<comment type="subcellular location">
    <subcellularLocation>
        <location evidence="8">Cytoplasm</location>
    </subcellularLocation>
</comment>
<dbReference type="SUPFAM" id="SSF53187">
    <property type="entry name" value="Zn-dependent exopeptidases"/>
    <property type="match status" value="1"/>
</dbReference>
<dbReference type="InterPro" id="IPR008283">
    <property type="entry name" value="Peptidase_M17_N"/>
</dbReference>
<dbReference type="AlphaFoldDB" id="A0A561EBR7"/>
<comment type="cofactor">
    <cofactor evidence="8">
        <name>Mn(2+)</name>
        <dbReference type="ChEBI" id="CHEBI:29035"/>
    </cofactor>
    <text evidence="8">Binds 2 manganese ions per subunit.</text>
</comment>
<feature type="binding site" evidence="8">
    <location>
        <position position="344"/>
    </location>
    <ligand>
        <name>Mn(2+)</name>
        <dbReference type="ChEBI" id="CHEBI:29035"/>
        <label>1</label>
    </ligand>
</feature>
<keyword evidence="5 8" id="KW-0645">Protease</keyword>
<evidence type="ECO:0000313" key="11">
    <source>
        <dbReference type="Proteomes" id="UP000318297"/>
    </source>
</evidence>
<evidence type="ECO:0000259" key="9">
    <source>
        <dbReference type="PROSITE" id="PS00631"/>
    </source>
</evidence>
<feature type="binding site" evidence="8">
    <location>
        <position position="346"/>
    </location>
    <ligand>
        <name>Mn(2+)</name>
        <dbReference type="ChEBI" id="CHEBI:29035"/>
        <label>2</label>
    </ligand>
</feature>
<comment type="catalytic activity">
    <reaction evidence="1 8">
        <text>Release of an N-terminal amino acid, Xaa-|-Yaa-, in which Xaa is preferably Leu, but may be other amino acids including Pro although not Arg or Lys, and Yaa may be Pro. Amino acid amides and methyl esters are also readily hydrolyzed, but rates on arylamides are exceedingly low.</text>
        <dbReference type="EC" id="3.4.11.1"/>
    </reaction>
</comment>
<evidence type="ECO:0000313" key="10">
    <source>
        <dbReference type="EMBL" id="TWE13048.1"/>
    </source>
</evidence>
<name>A0A561EBR7_9MICO</name>
<comment type="caution">
    <text evidence="10">The sequence shown here is derived from an EMBL/GenBank/DDBJ whole genome shotgun (WGS) entry which is preliminary data.</text>
</comment>
<keyword evidence="11" id="KW-1185">Reference proteome</keyword>
<feature type="binding site" evidence="8">
    <location>
        <position position="267"/>
    </location>
    <ligand>
        <name>Mn(2+)</name>
        <dbReference type="ChEBI" id="CHEBI:29035"/>
        <label>2</label>
    </ligand>
</feature>
<dbReference type="GO" id="GO:0006508">
    <property type="term" value="P:proteolysis"/>
    <property type="evidence" value="ECO:0007669"/>
    <property type="project" value="UniProtKB-KW"/>
</dbReference>
<dbReference type="EMBL" id="VIVQ01000001">
    <property type="protein sequence ID" value="TWE13048.1"/>
    <property type="molecule type" value="Genomic_DNA"/>
</dbReference>
<feature type="binding site" evidence="8">
    <location>
        <position position="285"/>
    </location>
    <ligand>
        <name>Mn(2+)</name>
        <dbReference type="ChEBI" id="CHEBI:29035"/>
        <label>2</label>
    </ligand>
</feature>
<feature type="binding site" evidence="8">
    <location>
        <position position="267"/>
    </location>
    <ligand>
        <name>Mn(2+)</name>
        <dbReference type="ChEBI" id="CHEBI:29035"/>
        <label>1</label>
    </ligand>
</feature>
<dbReference type="InterPro" id="IPR000819">
    <property type="entry name" value="Peptidase_M17_C"/>
</dbReference>
<dbReference type="Pfam" id="PF02789">
    <property type="entry name" value="Peptidase_M17_N"/>
    <property type="match status" value="1"/>
</dbReference>
<keyword evidence="8" id="KW-0464">Manganese</keyword>
<evidence type="ECO:0000256" key="5">
    <source>
        <dbReference type="ARBA" id="ARBA00022670"/>
    </source>
</evidence>
<dbReference type="RefSeq" id="WP_342783600.1">
    <property type="nucleotide sequence ID" value="NZ_VIVQ01000001.1"/>
</dbReference>
<dbReference type="GO" id="GO:0030145">
    <property type="term" value="F:manganese ion binding"/>
    <property type="evidence" value="ECO:0007669"/>
    <property type="project" value="UniProtKB-UniRule"/>
</dbReference>
<keyword evidence="8" id="KW-0479">Metal-binding</keyword>
<evidence type="ECO:0000256" key="8">
    <source>
        <dbReference type="HAMAP-Rule" id="MF_00181"/>
    </source>
</evidence>
<dbReference type="PRINTS" id="PR00481">
    <property type="entry name" value="LAMNOPPTDASE"/>
</dbReference>
<protein>
    <recommendedName>
        <fullName evidence="8">Probable cytosol aminopeptidase</fullName>
        <ecNumber evidence="8">3.4.11.1</ecNumber>
    </recommendedName>
    <alternativeName>
        <fullName evidence="8">Leucine aminopeptidase</fullName>
        <shortName evidence="8">LAP</shortName>
        <ecNumber evidence="8">3.4.11.10</ecNumber>
    </alternativeName>
    <alternativeName>
        <fullName evidence="8">Leucyl aminopeptidase</fullName>
    </alternativeName>
</protein>
<sequence length="500" mass="50868">MPTLTVTATTATKAKTDAVVVLSLKDGAHARTAATSALEPAAQEYLDTALRTLSATGAADEVLRVPGVPGVNGVVVVTGAGLTAAPTAADVEDIRKAAGAAARSLLGKATSVAYAFPGDDAAVVAATAEGALFGSYEYRVYRSASDTHKVLATIVVLSTLAKDKAVKAAVERGITLATHRAWAQDLVNMPPLDLYPASFAEEVKKHFAGTKVKVTVQDEKALAKANCGGLIGVGRGSARPPRLVTLSYQPAKAKAHLAFVGKGITFDSGGLCIKPATGMVTMKCDMAGAAAVAAAVAAVAELGLPVAVTAYLCLAENLTGSDAQRPGDVVTMPNGKTVEIINTDAEGRLVMADGLCFASREKPDLIVDVATLTGAAVLSLGPRTAAALGNDDATRDEVVAAAHTAGEDMWPIPLLQHLRSAMKSLVADTKHTGAREGGMITAALFLEEFVGNGDDGAALPWVHLDIAGPAYVTDGAFGYTGAGASGYAVRTLLALAEGRA</sequence>
<keyword evidence="6 8" id="KW-0378">Hydrolase</keyword>
<dbReference type="GO" id="GO:0070006">
    <property type="term" value="F:metalloaminopeptidase activity"/>
    <property type="evidence" value="ECO:0007669"/>
    <property type="project" value="InterPro"/>
</dbReference>
<dbReference type="HAMAP" id="MF_00181">
    <property type="entry name" value="Cytosol_peptidase_M17"/>
    <property type="match status" value="1"/>
</dbReference>
<dbReference type="PANTHER" id="PTHR11963:SF23">
    <property type="entry name" value="CYTOSOL AMINOPEPTIDASE"/>
    <property type="match status" value="1"/>
</dbReference>
<gene>
    <name evidence="8" type="primary">pepA</name>
    <name evidence="10" type="ORF">BKA23_1876</name>
</gene>
<dbReference type="Pfam" id="PF00883">
    <property type="entry name" value="Peptidase_M17"/>
    <property type="match status" value="1"/>
</dbReference>
<dbReference type="CDD" id="cd00433">
    <property type="entry name" value="Peptidase_M17"/>
    <property type="match status" value="1"/>
</dbReference>
<feature type="domain" description="Cytosol aminopeptidase" evidence="9">
    <location>
        <begin position="342"/>
        <end position="349"/>
    </location>
</feature>
<evidence type="ECO:0000256" key="4">
    <source>
        <dbReference type="ARBA" id="ARBA00022438"/>
    </source>
</evidence>